<accession>A0A9Q1QB84</accession>
<dbReference type="Proteomes" id="UP001153076">
    <property type="component" value="Unassembled WGS sequence"/>
</dbReference>
<reference evidence="1" key="1">
    <citation type="submission" date="2022-04" db="EMBL/GenBank/DDBJ databases">
        <title>Carnegiea gigantea Genome sequencing and assembly v2.</title>
        <authorList>
            <person name="Copetti D."/>
            <person name="Sanderson M.J."/>
            <person name="Burquez A."/>
            <person name="Wojciechowski M.F."/>
        </authorList>
    </citation>
    <scope>NUCLEOTIDE SEQUENCE</scope>
    <source>
        <strain evidence="1">SGP5-SGP5p</strain>
        <tissue evidence="1">Aerial part</tissue>
    </source>
</reference>
<dbReference type="AlphaFoldDB" id="A0A9Q1QB84"/>
<proteinExistence type="predicted"/>
<keyword evidence="2" id="KW-1185">Reference proteome</keyword>
<comment type="caution">
    <text evidence="1">The sequence shown here is derived from an EMBL/GenBank/DDBJ whole genome shotgun (WGS) entry which is preliminary data.</text>
</comment>
<sequence>MIEREKKRVGNERKYELERMRLTLFGIFLQPELETHEIQAKIYITRETITFLKYCLSFGAKFKKIQRGRGSENKSEDDKSNVENVVLDAHMRVLQKAAEARIKASSELKLMQGAERVPRERERERERARAASVAAALISTSFLFSLLNKLGRGHRDKLQQFIAITGSSEKVALQALKASDWHLEGAFDVFYSQPQIKSYADSRHLEELYNRYKGMPSYELLSCLSH</sequence>
<dbReference type="Pfam" id="PF14555">
    <property type="entry name" value="UBA_4"/>
    <property type="match status" value="1"/>
</dbReference>
<dbReference type="EMBL" id="JAKOGI010000472">
    <property type="protein sequence ID" value="KAJ8434520.1"/>
    <property type="molecule type" value="Genomic_DNA"/>
</dbReference>
<dbReference type="Gene3D" id="1.10.8.10">
    <property type="entry name" value="DNA helicase RuvA subunit, C-terminal domain"/>
    <property type="match status" value="1"/>
</dbReference>
<dbReference type="SUPFAM" id="SSF46934">
    <property type="entry name" value="UBA-like"/>
    <property type="match status" value="1"/>
</dbReference>
<dbReference type="CDD" id="cd14350">
    <property type="entry name" value="UBA_DCNL"/>
    <property type="match status" value="1"/>
</dbReference>
<name>A0A9Q1QB84_9CARY</name>
<dbReference type="InterPro" id="IPR009060">
    <property type="entry name" value="UBA-like_sf"/>
</dbReference>
<evidence type="ECO:0000313" key="1">
    <source>
        <dbReference type="EMBL" id="KAJ8434520.1"/>
    </source>
</evidence>
<organism evidence="1 2">
    <name type="scientific">Carnegiea gigantea</name>
    <dbReference type="NCBI Taxonomy" id="171969"/>
    <lineage>
        <taxon>Eukaryota</taxon>
        <taxon>Viridiplantae</taxon>
        <taxon>Streptophyta</taxon>
        <taxon>Embryophyta</taxon>
        <taxon>Tracheophyta</taxon>
        <taxon>Spermatophyta</taxon>
        <taxon>Magnoliopsida</taxon>
        <taxon>eudicotyledons</taxon>
        <taxon>Gunneridae</taxon>
        <taxon>Pentapetalae</taxon>
        <taxon>Caryophyllales</taxon>
        <taxon>Cactineae</taxon>
        <taxon>Cactaceae</taxon>
        <taxon>Cactoideae</taxon>
        <taxon>Echinocereeae</taxon>
        <taxon>Carnegiea</taxon>
    </lineage>
</organism>
<evidence type="ECO:0008006" key="3">
    <source>
        <dbReference type="Google" id="ProtNLM"/>
    </source>
</evidence>
<dbReference type="FunFam" id="1.10.8.10:FF:000056">
    <property type="entry name" value="Defective in cullin neddylation protein"/>
    <property type="match status" value="1"/>
</dbReference>
<evidence type="ECO:0000313" key="2">
    <source>
        <dbReference type="Proteomes" id="UP001153076"/>
    </source>
</evidence>
<protein>
    <recommendedName>
        <fullName evidence="3">Defective in cullin neddylation protein</fullName>
    </recommendedName>
</protein>
<dbReference type="OrthoDB" id="27198at2759"/>
<gene>
    <name evidence="1" type="ORF">Cgig2_030143</name>
</gene>